<keyword evidence="2 8" id="KW-0808">Transferase</keyword>
<accession>A0A0H4J2I8</accession>
<feature type="binding site" evidence="8">
    <location>
        <position position="174"/>
    </location>
    <ligand>
        <name>ATP</name>
        <dbReference type="ChEBI" id="CHEBI:30616"/>
    </ligand>
</feature>
<feature type="binding site" evidence="8">
    <location>
        <position position="88"/>
    </location>
    <ligand>
        <name>ATP</name>
        <dbReference type="ChEBI" id="CHEBI:30616"/>
    </ligand>
</feature>
<keyword evidence="5 8" id="KW-0547">Nucleotide-binding</keyword>
<feature type="binding site" evidence="8">
    <location>
        <position position="259"/>
    </location>
    <ligand>
        <name>ATP</name>
        <dbReference type="ChEBI" id="CHEBI:30616"/>
    </ligand>
</feature>
<keyword evidence="7 8" id="KW-0460">Magnesium</keyword>
<protein>
    <recommendedName>
        <fullName evidence="8">Protein nucleotidyltransferase YdiU</fullName>
        <ecNumber evidence="8">2.7.7.-</ecNumber>
    </recommendedName>
    <alternativeName>
        <fullName evidence="8">Protein adenylyltransferase YdiU</fullName>
        <ecNumber evidence="8">2.7.7.108</ecNumber>
    </alternativeName>
    <alternativeName>
        <fullName evidence="8">Protein uridylyltransferase YdiU</fullName>
        <ecNumber evidence="8">2.7.7.-</ecNumber>
    </alternativeName>
</protein>
<keyword evidence="6 8" id="KW-0067">ATP-binding</keyword>
<reference evidence="9 10" key="1">
    <citation type="submission" date="2015-03" db="EMBL/GenBank/DDBJ databases">
        <title>Comparative analysis of the OM43 clade including a novel species from Red Sea uncovers genomic and metabolic diversity among marine methylotrophs.</title>
        <authorList>
            <person name="Jimenez-Infante F."/>
            <person name="Ngugi D.K."/>
            <person name="Vinu M."/>
            <person name="Alam I."/>
            <person name="Kamau A."/>
            <person name="Blom J."/>
            <person name="Bajic V.B."/>
            <person name="Stingl U."/>
        </authorList>
    </citation>
    <scope>NUCLEOTIDE SEQUENCE [LARGE SCALE GENOMIC DNA]</scope>
    <source>
        <strain evidence="9 10">MBRSH7</strain>
    </source>
</reference>
<evidence type="ECO:0000313" key="10">
    <source>
        <dbReference type="Proteomes" id="UP000066549"/>
    </source>
</evidence>
<dbReference type="GO" id="GO:0000287">
    <property type="term" value="F:magnesium ion binding"/>
    <property type="evidence" value="ECO:0007669"/>
    <property type="project" value="UniProtKB-UniRule"/>
</dbReference>
<feature type="binding site" evidence="8">
    <location>
        <position position="124"/>
    </location>
    <ligand>
        <name>ATP</name>
        <dbReference type="ChEBI" id="CHEBI:30616"/>
    </ligand>
</feature>
<name>A0A0H4J2I8_9PROT</name>
<keyword evidence="4 8" id="KW-0479">Metal-binding</keyword>
<comment type="catalytic activity">
    <reaction evidence="8">
        <text>L-tyrosyl-[protein] + ATP = O-(5'-adenylyl)-L-tyrosyl-[protein] + diphosphate</text>
        <dbReference type="Rhea" id="RHEA:54288"/>
        <dbReference type="Rhea" id="RHEA-COMP:10136"/>
        <dbReference type="Rhea" id="RHEA-COMP:13846"/>
        <dbReference type="ChEBI" id="CHEBI:30616"/>
        <dbReference type="ChEBI" id="CHEBI:33019"/>
        <dbReference type="ChEBI" id="CHEBI:46858"/>
        <dbReference type="ChEBI" id="CHEBI:83624"/>
        <dbReference type="EC" id="2.7.7.108"/>
    </reaction>
</comment>
<dbReference type="NCBIfam" id="NF000658">
    <property type="entry name" value="PRK00029.1"/>
    <property type="match status" value="1"/>
</dbReference>
<evidence type="ECO:0000256" key="5">
    <source>
        <dbReference type="ARBA" id="ARBA00022741"/>
    </source>
</evidence>
<dbReference type="GO" id="GO:0030145">
    <property type="term" value="F:manganese ion binding"/>
    <property type="evidence" value="ECO:0007669"/>
    <property type="project" value="UniProtKB-UniRule"/>
</dbReference>
<dbReference type="GO" id="GO:0070733">
    <property type="term" value="F:AMPylase activity"/>
    <property type="evidence" value="ECO:0007669"/>
    <property type="project" value="UniProtKB-EC"/>
</dbReference>
<feature type="binding site" evidence="8">
    <location>
        <position position="250"/>
    </location>
    <ligand>
        <name>Mg(2+)</name>
        <dbReference type="ChEBI" id="CHEBI:18420"/>
    </ligand>
</feature>
<dbReference type="HAMAP" id="MF_00692">
    <property type="entry name" value="SelO"/>
    <property type="match status" value="1"/>
</dbReference>
<feature type="binding site" evidence="8">
    <location>
        <position position="111"/>
    </location>
    <ligand>
        <name>ATP</name>
        <dbReference type="ChEBI" id="CHEBI:30616"/>
    </ligand>
</feature>
<evidence type="ECO:0000256" key="7">
    <source>
        <dbReference type="ARBA" id="ARBA00022842"/>
    </source>
</evidence>
<keyword evidence="8" id="KW-0464">Manganese</keyword>
<evidence type="ECO:0000256" key="3">
    <source>
        <dbReference type="ARBA" id="ARBA00022695"/>
    </source>
</evidence>
<comment type="catalytic activity">
    <reaction evidence="8">
        <text>L-threonyl-[protein] + ATP = 3-O-(5'-adenylyl)-L-threonyl-[protein] + diphosphate</text>
        <dbReference type="Rhea" id="RHEA:54292"/>
        <dbReference type="Rhea" id="RHEA-COMP:11060"/>
        <dbReference type="Rhea" id="RHEA-COMP:13847"/>
        <dbReference type="ChEBI" id="CHEBI:30013"/>
        <dbReference type="ChEBI" id="CHEBI:30616"/>
        <dbReference type="ChEBI" id="CHEBI:33019"/>
        <dbReference type="ChEBI" id="CHEBI:138113"/>
        <dbReference type="EC" id="2.7.7.108"/>
    </reaction>
</comment>
<comment type="catalytic activity">
    <reaction evidence="8">
        <text>L-histidyl-[protein] + UTP = N(tele)-(5'-uridylyl)-L-histidyl-[protein] + diphosphate</text>
        <dbReference type="Rhea" id="RHEA:83891"/>
        <dbReference type="Rhea" id="RHEA-COMP:9745"/>
        <dbReference type="Rhea" id="RHEA-COMP:20239"/>
        <dbReference type="ChEBI" id="CHEBI:29979"/>
        <dbReference type="ChEBI" id="CHEBI:33019"/>
        <dbReference type="ChEBI" id="CHEBI:46398"/>
        <dbReference type="ChEBI" id="CHEBI:233474"/>
    </reaction>
</comment>
<evidence type="ECO:0000256" key="4">
    <source>
        <dbReference type="ARBA" id="ARBA00022723"/>
    </source>
</evidence>
<comment type="cofactor">
    <cofactor evidence="8">
        <name>Mg(2+)</name>
        <dbReference type="ChEBI" id="CHEBI:18420"/>
    </cofactor>
    <cofactor evidence="8">
        <name>Mn(2+)</name>
        <dbReference type="ChEBI" id="CHEBI:29035"/>
    </cofactor>
</comment>
<feature type="binding site" evidence="8">
    <location>
        <position position="259"/>
    </location>
    <ligand>
        <name>Mg(2+)</name>
        <dbReference type="ChEBI" id="CHEBI:18420"/>
    </ligand>
</feature>
<evidence type="ECO:0000256" key="2">
    <source>
        <dbReference type="ARBA" id="ARBA00022679"/>
    </source>
</evidence>
<feature type="binding site" evidence="8">
    <location>
        <position position="90"/>
    </location>
    <ligand>
        <name>ATP</name>
        <dbReference type="ChEBI" id="CHEBI:30616"/>
    </ligand>
</feature>
<proteinExistence type="inferred from homology"/>
<dbReference type="PANTHER" id="PTHR32057:SF14">
    <property type="entry name" value="PROTEIN ADENYLYLTRANSFERASE SELO, MITOCHONDRIAL"/>
    <property type="match status" value="1"/>
</dbReference>
<organism evidence="9 10">
    <name type="scientific">Methylophilales bacterium MBRS-H7</name>
    <dbReference type="NCBI Taxonomy" id="1623450"/>
    <lineage>
        <taxon>Bacteria</taxon>
        <taxon>Pseudomonadati</taxon>
        <taxon>Pseudomonadota</taxon>
        <taxon>Betaproteobacteria</taxon>
        <taxon>Nitrosomonadales</taxon>
        <taxon>OM43 clade</taxon>
    </lineage>
</organism>
<comment type="similarity">
    <text evidence="1 8">Belongs to the SELO family.</text>
</comment>
<evidence type="ECO:0000313" key="9">
    <source>
        <dbReference type="EMBL" id="AKO66235.1"/>
    </source>
</evidence>
<keyword evidence="3 8" id="KW-0548">Nucleotidyltransferase</keyword>
<keyword evidence="10" id="KW-1185">Reference proteome</keyword>
<feature type="binding site" evidence="8">
    <location>
        <position position="123"/>
    </location>
    <ligand>
        <name>ATP</name>
        <dbReference type="ChEBI" id="CHEBI:30616"/>
    </ligand>
</feature>
<dbReference type="OrthoDB" id="9776281at2"/>
<evidence type="ECO:0000256" key="1">
    <source>
        <dbReference type="ARBA" id="ARBA00009747"/>
    </source>
</evidence>
<dbReference type="AlphaFoldDB" id="A0A0H4J2I8"/>
<dbReference type="EC" id="2.7.7.-" evidence="8"/>
<dbReference type="EC" id="2.7.7.108" evidence="8"/>
<feature type="binding site" evidence="8">
    <location>
        <position position="91"/>
    </location>
    <ligand>
        <name>ATP</name>
        <dbReference type="ChEBI" id="CHEBI:30616"/>
    </ligand>
</feature>
<feature type="active site" description="Proton acceptor" evidence="8">
    <location>
        <position position="249"/>
    </location>
</feature>
<comment type="catalytic activity">
    <reaction evidence="8">
        <text>L-seryl-[protein] + UTP = O-(5'-uridylyl)-L-seryl-[protein] + diphosphate</text>
        <dbReference type="Rhea" id="RHEA:64604"/>
        <dbReference type="Rhea" id="RHEA-COMP:9863"/>
        <dbReference type="Rhea" id="RHEA-COMP:16635"/>
        <dbReference type="ChEBI" id="CHEBI:29999"/>
        <dbReference type="ChEBI" id="CHEBI:33019"/>
        <dbReference type="ChEBI" id="CHEBI:46398"/>
        <dbReference type="ChEBI" id="CHEBI:156051"/>
    </reaction>
</comment>
<evidence type="ECO:0000256" key="6">
    <source>
        <dbReference type="ARBA" id="ARBA00022840"/>
    </source>
</evidence>
<comment type="catalytic activity">
    <reaction evidence="8">
        <text>L-tyrosyl-[protein] + UTP = O-(5'-uridylyl)-L-tyrosyl-[protein] + diphosphate</text>
        <dbReference type="Rhea" id="RHEA:83887"/>
        <dbReference type="Rhea" id="RHEA-COMP:10136"/>
        <dbReference type="Rhea" id="RHEA-COMP:20238"/>
        <dbReference type="ChEBI" id="CHEBI:33019"/>
        <dbReference type="ChEBI" id="CHEBI:46398"/>
        <dbReference type="ChEBI" id="CHEBI:46858"/>
        <dbReference type="ChEBI" id="CHEBI:90602"/>
    </reaction>
</comment>
<evidence type="ECO:0000256" key="8">
    <source>
        <dbReference type="HAMAP-Rule" id="MF_00692"/>
    </source>
</evidence>
<dbReference type="InterPro" id="IPR003846">
    <property type="entry name" value="SelO"/>
</dbReference>
<dbReference type="PATRIC" id="fig|1623450.3.peg.1209"/>
<dbReference type="Pfam" id="PF02696">
    <property type="entry name" value="SelO"/>
    <property type="match status" value="1"/>
</dbReference>
<dbReference type="EMBL" id="CP011002">
    <property type="protein sequence ID" value="AKO66235.1"/>
    <property type="molecule type" value="Genomic_DNA"/>
</dbReference>
<comment type="function">
    <text evidence="8">Nucleotidyltransferase involved in the post-translational modification of proteins. It can catalyze the addition of adenosine monophosphate (AMP) or uridine monophosphate (UMP) to a protein, resulting in modifications known as AMPylation and UMPylation.</text>
</comment>
<comment type="catalytic activity">
    <reaction evidence="8">
        <text>L-seryl-[protein] + ATP = 3-O-(5'-adenylyl)-L-seryl-[protein] + diphosphate</text>
        <dbReference type="Rhea" id="RHEA:58120"/>
        <dbReference type="Rhea" id="RHEA-COMP:9863"/>
        <dbReference type="Rhea" id="RHEA-COMP:15073"/>
        <dbReference type="ChEBI" id="CHEBI:29999"/>
        <dbReference type="ChEBI" id="CHEBI:30616"/>
        <dbReference type="ChEBI" id="CHEBI:33019"/>
        <dbReference type="ChEBI" id="CHEBI:142516"/>
        <dbReference type="EC" id="2.7.7.108"/>
    </reaction>
</comment>
<gene>
    <name evidence="8" type="primary">ydiU</name>
    <name evidence="8" type="synonym">selO</name>
    <name evidence="9" type="ORF">VI33_06075</name>
</gene>
<sequence>MASSFGFNFNDTYSKLPKEFVKKAELYSFKNPQHQIFNTSLAHTLGLDENAIKESNYIFANGNNLPHGSSSIAQAYCGHQFGHFVKLGDGRALLLGEHVTSDQKRYDIQLKGSGPTEFSRGGDGFAALGPMLREYLISESIHALGIPTTRSLSVIATGQPVFRETTLKGAMLTRVAQSHIRVGTFQFASLNGKDHVRDLAEYTIDRHFPDLKNQEDKFEGLLLRIIDLQSQLIAQWMSVGFIHGVMNTDNMSICGETIDYGPCAFLNHYKQDSVFSSIDRNGRYAYRNQPMIAHWNLTRLAESLLILFAEDIDMAKEKALDMLSLFKEKYMSYWVGLMAGKIGIENSSKIDEKFINDFLSLLEKHQADFTNSFRNLNNLNQLKDSLTHDELFVQWNNQRINLIGKENMIRSQKMMDSINPCVIPRNHLVEQSLDDANNGNLETFHELLNVVQYPFAMPENPMYLEPPSPEYEQSYRTFCGT</sequence>
<dbReference type="PANTHER" id="PTHR32057">
    <property type="entry name" value="PROTEIN ADENYLYLTRANSFERASE SELO, MITOCHONDRIAL"/>
    <property type="match status" value="1"/>
</dbReference>
<dbReference type="GO" id="GO:0005524">
    <property type="term" value="F:ATP binding"/>
    <property type="evidence" value="ECO:0007669"/>
    <property type="project" value="UniProtKB-UniRule"/>
</dbReference>
<feature type="binding site" evidence="8">
    <location>
        <position position="181"/>
    </location>
    <ligand>
        <name>ATP</name>
        <dbReference type="ChEBI" id="CHEBI:30616"/>
    </ligand>
</feature>
<dbReference type="Proteomes" id="UP000066549">
    <property type="component" value="Chromosome"/>
</dbReference>